<dbReference type="Proteomes" id="UP001428341">
    <property type="component" value="Unassembled WGS sequence"/>
</dbReference>
<evidence type="ECO:0000313" key="1">
    <source>
        <dbReference type="EMBL" id="KAK9200078.1"/>
    </source>
</evidence>
<dbReference type="AlphaFoldDB" id="A0AAP0M775"/>
<sequence length="101" mass="10855">MGRAARGTARARHVSVRHGTARACFGEARGTARHGTHVGRAGLRILGTQALKHGTIRDGPKHSTRKSTFITSEKANWDSFGDSFLKLEEGFPGKMQDGGVL</sequence>
<dbReference type="EMBL" id="JBCGBO010000005">
    <property type="protein sequence ID" value="KAK9200078.1"/>
    <property type="molecule type" value="Genomic_DNA"/>
</dbReference>
<proteinExistence type="predicted"/>
<protein>
    <submittedName>
        <fullName evidence="1">Uncharacterized protein</fullName>
    </submittedName>
</protein>
<name>A0AAP0M775_9ROSI</name>
<gene>
    <name evidence="1" type="ORF">WN944_015273</name>
</gene>
<comment type="caution">
    <text evidence="1">The sequence shown here is derived from an EMBL/GenBank/DDBJ whole genome shotgun (WGS) entry which is preliminary data.</text>
</comment>
<reference evidence="1 2" key="1">
    <citation type="submission" date="2024-05" db="EMBL/GenBank/DDBJ databases">
        <title>Haplotype-resolved chromosome-level genome assembly of Huyou (Citrus changshanensis).</title>
        <authorList>
            <person name="Miao C."/>
            <person name="Chen W."/>
            <person name="Wu Y."/>
            <person name="Wang L."/>
            <person name="Zhao S."/>
            <person name="Grierson D."/>
            <person name="Xu C."/>
            <person name="Chen K."/>
        </authorList>
    </citation>
    <scope>NUCLEOTIDE SEQUENCE [LARGE SCALE GENOMIC DNA]</scope>
    <source>
        <strain evidence="1">01-14</strain>
        <tissue evidence="1">Leaf</tissue>
    </source>
</reference>
<organism evidence="1 2">
    <name type="scientific">Citrus x changshan-huyou</name>
    <dbReference type="NCBI Taxonomy" id="2935761"/>
    <lineage>
        <taxon>Eukaryota</taxon>
        <taxon>Viridiplantae</taxon>
        <taxon>Streptophyta</taxon>
        <taxon>Embryophyta</taxon>
        <taxon>Tracheophyta</taxon>
        <taxon>Spermatophyta</taxon>
        <taxon>Magnoliopsida</taxon>
        <taxon>eudicotyledons</taxon>
        <taxon>Gunneridae</taxon>
        <taxon>Pentapetalae</taxon>
        <taxon>rosids</taxon>
        <taxon>malvids</taxon>
        <taxon>Sapindales</taxon>
        <taxon>Rutaceae</taxon>
        <taxon>Aurantioideae</taxon>
        <taxon>Citrus</taxon>
    </lineage>
</organism>
<keyword evidence="2" id="KW-1185">Reference proteome</keyword>
<accession>A0AAP0M775</accession>
<evidence type="ECO:0000313" key="2">
    <source>
        <dbReference type="Proteomes" id="UP001428341"/>
    </source>
</evidence>